<name>A0A8J6NTE4_9BACT</name>
<dbReference type="SMART" id="SM00478">
    <property type="entry name" value="ENDO3c"/>
    <property type="match status" value="1"/>
</dbReference>
<dbReference type="SUPFAM" id="SSF48150">
    <property type="entry name" value="DNA-glycosylase"/>
    <property type="match status" value="1"/>
</dbReference>
<feature type="domain" description="HhH-GPD" evidence="1">
    <location>
        <begin position="42"/>
        <end position="200"/>
    </location>
</feature>
<evidence type="ECO:0000313" key="2">
    <source>
        <dbReference type="EMBL" id="MBC8431848.1"/>
    </source>
</evidence>
<dbReference type="AlphaFoldDB" id="A0A8J6NTE4"/>
<dbReference type="Gene3D" id="1.10.1670.10">
    <property type="entry name" value="Helix-hairpin-Helix base-excision DNA repair enzymes (C-terminal)"/>
    <property type="match status" value="1"/>
</dbReference>
<dbReference type="InterPro" id="IPR023170">
    <property type="entry name" value="HhH_base_excis_C"/>
</dbReference>
<sequence>MDRKAQAISLVDYLQSLDDFVMIDYFDGNYGHMGATISDAILQAGTTYETVVRPRIKRIREVYSEAVTTSEFWRLLQEKGSKAVLSWKDDEKPRRVVGFTKFLLEEGIETEGALSEWIESDSNRARLLKVRGIGPKTADYIKILVGSQTAAVDRHVFRLLSEAGLETSNYEEAKEILNLAADIFGVERALFDHSIWQYMSKRDKLKSKKFPC</sequence>
<proteinExistence type="predicted"/>
<gene>
    <name evidence="2" type="ORF">H8D96_07995</name>
</gene>
<protein>
    <recommendedName>
        <fullName evidence="1">HhH-GPD domain-containing protein</fullName>
    </recommendedName>
</protein>
<dbReference type="GO" id="GO:0003824">
    <property type="term" value="F:catalytic activity"/>
    <property type="evidence" value="ECO:0007669"/>
    <property type="project" value="InterPro"/>
</dbReference>
<comment type="caution">
    <text evidence="2">The sequence shown here is derived from an EMBL/GenBank/DDBJ whole genome shotgun (WGS) entry which is preliminary data.</text>
</comment>
<dbReference type="GO" id="GO:0006284">
    <property type="term" value="P:base-excision repair"/>
    <property type="evidence" value="ECO:0007669"/>
    <property type="project" value="InterPro"/>
</dbReference>
<dbReference type="InterPro" id="IPR011257">
    <property type="entry name" value="DNA_glycosylase"/>
</dbReference>
<dbReference type="InterPro" id="IPR003265">
    <property type="entry name" value="HhH-GPD_domain"/>
</dbReference>
<evidence type="ECO:0000259" key="1">
    <source>
        <dbReference type="SMART" id="SM00478"/>
    </source>
</evidence>
<dbReference type="Proteomes" id="UP000605201">
    <property type="component" value="Unassembled WGS sequence"/>
</dbReference>
<organism evidence="2 3">
    <name type="scientific">Candidatus Desulfatibia vada</name>
    <dbReference type="NCBI Taxonomy" id="2841696"/>
    <lineage>
        <taxon>Bacteria</taxon>
        <taxon>Pseudomonadati</taxon>
        <taxon>Thermodesulfobacteriota</taxon>
        <taxon>Desulfobacteria</taxon>
        <taxon>Desulfobacterales</taxon>
        <taxon>Desulfobacterales incertae sedis</taxon>
        <taxon>Candidatus Desulfatibia</taxon>
    </lineage>
</organism>
<evidence type="ECO:0000313" key="3">
    <source>
        <dbReference type="Proteomes" id="UP000605201"/>
    </source>
</evidence>
<reference evidence="2 3" key="1">
    <citation type="submission" date="2020-08" db="EMBL/GenBank/DDBJ databases">
        <title>Bridging the membrane lipid divide: bacteria of the FCB group superphylum have the potential to synthesize archaeal ether lipids.</title>
        <authorList>
            <person name="Villanueva L."/>
            <person name="Von Meijenfeldt F.A.B."/>
            <person name="Westbye A.B."/>
            <person name="Yadav S."/>
            <person name="Hopmans E.C."/>
            <person name="Dutilh B.E."/>
            <person name="Sinninghe Damste J.S."/>
        </authorList>
    </citation>
    <scope>NUCLEOTIDE SEQUENCE [LARGE SCALE GENOMIC DNA]</scope>
    <source>
        <strain evidence="2">NIOZ-UU17</strain>
    </source>
</reference>
<accession>A0A8J6NTE4</accession>
<dbReference type="EMBL" id="JACNIG010000184">
    <property type="protein sequence ID" value="MBC8431848.1"/>
    <property type="molecule type" value="Genomic_DNA"/>
</dbReference>
<dbReference type="Gene3D" id="1.10.340.30">
    <property type="entry name" value="Hypothetical protein, domain 2"/>
    <property type="match status" value="1"/>
</dbReference>